<dbReference type="EMBL" id="CP046052">
    <property type="protein sequence ID" value="QGM46485.1"/>
    <property type="molecule type" value="Genomic_DNA"/>
</dbReference>
<accession>A0A6B8KHN8</accession>
<gene>
    <name evidence="2" type="ORF">H2LOC_012705</name>
</gene>
<reference evidence="2 3" key="1">
    <citation type="submission" date="2019-11" db="EMBL/GenBank/DDBJ databases">
        <title>The genome sequence of Methylocystis heyeri.</title>
        <authorList>
            <person name="Oshkin I.Y."/>
            <person name="Miroshnikov K."/>
            <person name="Dedysh S.N."/>
        </authorList>
    </citation>
    <scope>NUCLEOTIDE SEQUENCE [LARGE SCALE GENOMIC DNA]</scope>
    <source>
        <strain evidence="2 3">H2</strain>
    </source>
</reference>
<organism evidence="2 3">
    <name type="scientific">Methylocystis heyeri</name>
    <dbReference type="NCBI Taxonomy" id="391905"/>
    <lineage>
        <taxon>Bacteria</taxon>
        <taxon>Pseudomonadati</taxon>
        <taxon>Pseudomonadota</taxon>
        <taxon>Alphaproteobacteria</taxon>
        <taxon>Hyphomicrobiales</taxon>
        <taxon>Methylocystaceae</taxon>
        <taxon>Methylocystis</taxon>
    </lineage>
</organism>
<dbReference type="KEGG" id="mhey:H2LOC_012705"/>
<dbReference type="Pfam" id="PF06693">
    <property type="entry name" value="DUF1190"/>
    <property type="match status" value="1"/>
</dbReference>
<name>A0A6B8KHN8_9HYPH</name>
<dbReference type="Proteomes" id="UP000309061">
    <property type="component" value="Chromosome"/>
</dbReference>
<dbReference type="RefSeq" id="WP_136496719.1">
    <property type="nucleotide sequence ID" value="NZ_CP046052.1"/>
</dbReference>
<dbReference type="AlphaFoldDB" id="A0A6B8KHN8"/>
<proteinExistence type="predicted"/>
<evidence type="ECO:0000313" key="2">
    <source>
        <dbReference type="EMBL" id="QGM46485.1"/>
    </source>
</evidence>
<keyword evidence="1" id="KW-0732">Signal</keyword>
<feature type="signal peptide" evidence="1">
    <location>
        <begin position="1"/>
        <end position="25"/>
    </location>
</feature>
<evidence type="ECO:0000256" key="1">
    <source>
        <dbReference type="SAM" id="SignalP"/>
    </source>
</evidence>
<evidence type="ECO:0000313" key="3">
    <source>
        <dbReference type="Proteomes" id="UP000309061"/>
    </source>
</evidence>
<dbReference type="OrthoDB" id="8453432at2"/>
<sequence length="137" mass="15117">MRSPSPSKKFLFAAAVAVAALVAFVATRRAPACGGNGKIMSTQTECRAWGFDAELCKTVVEKARAIAMRAAPKMSNSIQCETEFTDCFEAPDGAFYPKPSFCLRGDGKTAQEPTELHYLRYESDRMNRKKTREVPIN</sequence>
<protein>
    <submittedName>
        <fullName evidence="2">DUF1190 domain-containing protein</fullName>
    </submittedName>
</protein>
<feature type="chain" id="PRO_5025667776" evidence="1">
    <location>
        <begin position="26"/>
        <end position="137"/>
    </location>
</feature>
<dbReference type="InterPro" id="IPR009576">
    <property type="entry name" value="Biofilm_formation_YgiB"/>
</dbReference>
<keyword evidence="3" id="KW-1185">Reference proteome</keyword>